<evidence type="ECO:0000313" key="2">
    <source>
        <dbReference type="Proteomes" id="UP000032305"/>
    </source>
</evidence>
<keyword evidence="2" id="KW-1185">Reference proteome</keyword>
<sequence>MLKSTHDRAMAAHAMTENGLLERIARLELQLKNASELASLKAQTILALEEDLAEQSTKITTLSNLNIKLERELRPFKAPRRRDDRGWYLSDAQIAAQQEQAAQYAAIANNTRQVSA</sequence>
<dbReference type="Proteomes" id="UP000032305">
    <property type="component" value="Unassembled WGS sequence"/>
</dbReference>
<comment type="caution">
    <text evidence="1">The sequence shown here is derived from an EMBL/GenBank/DDBJ whole genome shotgun (WGS) entry which is preliminary data.</text>
</comment>
<organism evidence="1 2">
    <name type="scientific">Sphingomonas parapaucimobilis NBRC 15100</name>
    <dbReference type="NCBI Taxonomy" id="1219049"/>
    <lineage>
        <taxon>Bacteria</taxon>
        <taxon>Pseudomonadati</taxon>
        <taxon>Pseudomonadota</taxon>
        <taxon>Alphaproteobacteria</taxon>
        <taxon>Sphingomonadales</taxon>
        <taxon>Sphingomonadaceae</taxon>
        <taxon>Sphingomonas</taxon>
    </lineage>
</organism>
<dbReference type="AlphaFoldDB" id="A0A0A1W998"/>
<reference evidence="1 2" key="1">
    <citation type="submission" date="2014-11" db="EMBL/GenBank/DDBJ databases">
        <title>Whole genome shotgun sequence of Sphingomonas parapaucimobilis NBRC 15100.</title>
        <authorList>
            <person name="Katano-Makiyama Y."/>
            <person name="Hosoyama A."/>
            <person name="Hashimoto M."/>
            <person name="Hosoyama Y."/>
            <person name="Noguchi M."/>
            <person name="Numata M."/>
            <person name="Tsuchikane K."/>
            <person name="Hirakata S."/>
            <person name="Uohara A."/>
            <person name="Shimodaira J."/>
            <person name="Ohji S."/>
            <person name="Ichikawa N."/>
            <person name="Kimura A."/>
            <person name="Yamazoe A."/>
            <person name="Fujita N."/>
        </authorList>
    </citation>
    <scope>NUCLEOTIDE SEQUENCE [LARGE SCALE GENOMIC DNA]</scope>
    <source>
        <strain evidence="1 2">NBRC 15100</strain>
    </source>
</reference>
<name>A0A0A1W998_9SPHN</name>
<evidence type="ECO:0000313" key="1">
    <source>
        <dbReference type="EMBL" id="GAM01893.1"/>
    </source>
</evidence>
<protein>
    <submittedName>
        <fullName evidence="1">Uncharacterized protein</fullName>
    </submittedName>
</protein>
<accession>A0A0A1W998</accession>
<proteinExistence type="predicted"/>
<gene>
    <name evidence="1" type="ORF">SP5_069_01370</name>
</gene>
<dbReference type="EMBL" id="BBPI01000069">
    <property type="protein sequence ID" value="GAM01893.1"/>
    <property type="molecule type" value="Genomic_DNA"/>
</dbReference>